<keyword evidence="3" id="KW-1185">Reference proteome</keyword>
<sequence length="155" mass="16128">MHRTTTTATLLVTAAVSALSGCVTIQHPASPEVTPARTRPSAPPPDGHTEPQVVQAPAQEALERVGPLRTPTPSASAAPKAVSTPAAAPSARPRRPRPAPPAQQPKPRVPAPRTAIPRDLPEPPRTSDLCALGRKYGGWPDGSPQAAICQDTYGR</sequence>
<feature type="region of interest" description="Disordered" evidence="1">
    <location>
        <begin position="29"/>
        <end position="155"/>
    </location>
</feature>
<dbReference type="RefSeq" id="WP_351083573.1">
    <property type="nucleotide sequence ID" value="NZ_JBEOZG010000022.1"/>
</dbReference>
<evidence type="ECO:0000256" key="1">
    <source>
        <dbReference type="SAM" id="MobiDB-lite"/>
    </source>
</evidence>
<name>A0ABW6UB75_9ACTN</name>
<dbReference type="PRINTS" id="PR01217">
    <property type="entry name" value="PRICHEXTENSN"/>
</dbReference>
<dbReference type="PROSITE" id="PS51257">
    <property type="entry name" value="PROKAR_LIPOPROTEIN"/>
    <property type="match status" value="1"/>
</dbReference>
<evidence type="ECO:0000313" key="2">
    <source>
        <dbReference type="EMBL" id="MFF4520688.1"/>
    </source>
</evidence>
<dbReference type="EMBL" id="JBIAWJ010000002">
    <property type="protein sequence ID" value="MFF4520688.1"/>
    <property type="molecule type" value="Genomic_DNA"/>
</dbReference>
<feature type="compositionally biased region" description="Pro residues" evidence="1">
    <location>
        <begin position="98"/>
        <end position="110"/>
    </location>
</feature>
<evidence type="ECO:0008006" key="4">
    <source>
        <dbReference type="Google" id="ProtNLM"/>
    </source>
</evidence>
<organism evidence="2 3">
    <name type="scientific">Streptomyces bluensis</name>
    <dbReference type="NCBI Taxonomy" id="33897"/>
    <lineage>
        <taxon>Bacteria</taxon>
        <taxon>Bacillati</taxon>
        <taxon>Actinomycetota</taxon>
        <taxon>Actinomycetes</taxon>
        <taxon>Kitasatosporales</taxon>
        <taxon>Streptomycetaceae</taxon>
        <taxon>Streptomyces</taxon>
    </lineage>
</organism>
<accession>A0ABW6UB75</accession>
<feature type="compositionally biased region" description="Low complexity" evidence="1">
    <location>
        <begin position="69"/>
        <end position="91"/>
    </location>
</feature>
<gene>
    <name evidence="2" type="ORF">ACFY1D_04405</name>
</gene>
<protein>
    <recommendedName>
        <fullName evidence="4">Lipoprotein</fullName>
    </recommendedName>
</protein>
<dbReference type="Proteomes" id="UP001602058">
    <property type="component" value="Unassembled WGS sequence"/>
</dbReference>
<proteinExistence type="predicted"/>
<comment type="caution">
    <text evidence="2">The sequence shown here is derived from an EMBL/GenBank/DDBJ whole genome shotgun (WGS) entry which is preliminary data.</text>
</comment>
<evidence type="ECO:0000313" key="3">
    <source>
        <dbReference type="Proteomes" id="UP001602058"/>
    </source>
</evidence>
<reference evidence="2 3" key="1">
    <citation type="submission" date="2024-10" db="EMBL/GenBank/DDBJ databases">
        <title>The Natural Products Discovery Center: Release of the First 8490 Sequenced Strains for Exploring Actinobacteria Biosynthetic Diversity.</title>
        <authorList>
            <person name="Kalkreuter E."/>
            <person name="Kautsar S.A."/>
            <person name="Yang D."/>
            <person name="Bader C.D."/>
            <person name="Teijaro C.N."/>
            <person name="Fluegel L."/>
            <person name="Davis C.M."/>
            <person name="Simpson J.R."/>
            <person name="Lauterbach L."/>
            <person name="Steele A.D."/>
            <person name="Gui C."/>
            <person name="Meng S."/>
            <person name="Li G."/>
            <person name="Viehrig K."/>
            <person name="Ye F."/>
            <person name="Su P."/>
            <person name="Kiefer A.F."/>
            <person name="Nichols A."/>
            <person name="Cepeda A.J."/>
            <person name="Yan W."/>
            <person name="Fan B."/>
            <person name="Jiang Y."/>
            <person name="Adhikari A."/>
            <person name="Zheng C.-J."/>
            <person name="Schuster L."/>
            <person name="Cowan T.M."/>
            <person name="Smanski M.J."/>
            <person name="Chevrette M.G."/>
            <person name="De Carvalho L.P.S."/>
            <person name="Shen B."/>
        </authorList>
    </citation>
    <scope>NUCLEOTIDE SEQUENCE [LARGE SCALE GENOMIC DNA]</scope>
    <source>
        <strain evidence="2 3">NPDC001390</strain>
    </source>
</reference>